<dbReference type="Proteomes" id="UP000261257">
    <property type="component" value="Unassembled WGS sequence"/>
</dbReference>
<reference evidence="3 5" key="2">
    <citation type="submission" date="2018-08" db="EMBL/GenBank/DDBJ databases">
        <title>A genome reference for cultivated species of the human gut microbiota.</title>
        <authorList>
            <person name="Zou Y."/>
            <person name="Xue W."/>
            <person name="Luo G."/>
        </authorList>
    </citation>
    <scope>NUCLEOTIDE SEQUENCE [LARGE SCALE GENOMIC DNA]</scope>
    <source>
        <strain evidence="3 5">TF05-11AC</strain>
    </source>
</reference>
<dbReference type="RefSeq" id="WP_055660210.1">
    <property type="nucleotide sequence ID" value="NZ_CABIXC010000025.1"/>
</dbReference>
<evidence type="ECO:0000313" key="3">
    <source>
        <dbReference type="EMBL" id="RGM01183.1"/>
    </source>
</evidence>
<dbReference type="Gene3D" id="3.40.50.11390">
    <property type="match status" value="1"/>
</dbReference>
<evidence type="ECO:0000313" key="2">
    <source>
        <dbReference type="EMBL" id="CUP32755.1"/>
    </source>
</evidence>
<protein>
    <submittedName>
        <fullName evidence="3">DUF3798 domain-containing protein</fullName>
    </submittedName>
    <submittedName>
        <fullName evidence="2">Lipoprotein</fullName>
    </submittedName>
</protein>
<gene>
    <name evidence="3" type="ORF">DXC39_19610</name>
    <name evidence="2" type="ORF">ERS852407_05611</name>
</gene>
<dbReference type="Proteomes" id="UP000095651">
    <property type="component" value="Unassembled WGS sequence"/>
</dbReference>
<reference evidence="2 4" key="1">
    <citation type="submission" date="2015-09" db="EMBL/GenBank/DDBJ databases">
        <authorList>
            <consortium name="Pathogen Informatics"/>
        </authorList>
    </citation>
    <scope>NUCLEOTIDE SEQUENCE [LARGE SCALE GENOMIC DNA]</scope>
    <source>
        <strain evidence="2 4">2789STDY5608850</strain>
    </source>
</reference>
<proteinExistence type="predicted"/>
<dbReference type="AlphaFoldDB" id="A0A174MFP7"/>
<keyword evidence="1" id="KW-0732">Signal</keyword>
<sequence>MFKKVISTALALTMILGLTACGSTVGSGTPETTTTAEAAKAATDETLEKTVEAAENAGYKIGIMTTTVSQAEEEYRVAEDLVAEYPDTVVHVTFPDNFATEMETTISTALSLASDPDMKAIIFTQSVSGTAAAIDKIREVRDDIFIWAGLPMDDNDVIAQAADVVFNTDFSTAGVQDAEILNELGVKTVLHYSFPRHLAIATKLAYHDNLKAKCEELGIAFVDVTTPDPTSDAGTTGTQQFVLEDVPKKLDEYGEMTAFYGTNLSQTEPIIKTLADRQEGYYLIIKDPSPTFYANPLGIEIPEEYAGDYDYLNKQIVEKAAEKNMTGHFTGWPLSVTNMSLRGGVQYCMEYLDGKTNGKVDIDALQTILTNLAGEGASVTLYENYENYFAVTAPNMTY</sequence>
<keyword evidence="2" id="KW-0449">Lipoprotein</keyword>
<dbReference type="Pfam" id="PF12683">
    <property type="entry name" value="DUF3798"/>
    <property type="match status" value="1"/>
</dbReference>
<organism evidence="2 4">
    <name type="scientific">Hungatella hathewayi</name>
    <dbReference type="NCBI Taxonomy" id="154046"/>
    <lineage>
        <taxon>Bacteria</taxon>
        <taxon>Bacillati</taxon>
        <taxon>Bacillota</taxon>
        <taxon>Clostridia</taxon>
        <taxon>Lachnospirales</taxon>
        <taxon>Lachnospiraceae</taxon>
        <taxon>Hungatella</taxon>
    </lineage>
</organism>
<name>A0A174MFP7_9FIRM</name>
<accession>A0A174MFP7</accession>
<evidence type="ECO:0000256" key="1">
    <source>
        <dbReference type="SAM" id="SignalP"/>
    </source>
</evidence>
<dbReference type="InterPro" id="IPR024258">
    <property type="entry name" value="DUF3798"/>
</dbReference>
<dbReference type="EMBL" id="CYZE01000025">
    <property type="protein sequence ID" value="CUP32755.1"/>
    <property type="molecule type" value="Genomic_DNA"/>
</dbReference>
<feature type="chain" id="PRO_5042333160" evidence="1">
    <location>
        <begin position="21"/>
        <end position="398"/>
    </location>
</feature>
<evidence type="ECO:0000313" key="5">
    <source>
        <dbReference type="Proteomes" id="UP000261257"/>
    </source>
</evidence>
<feature type="signal peptide" evidence="1">
    <location>
        <begin position="1"/>
        <end position="20"/>
    </location>
</feature>
<dbReference type="PROSITE" id="PS51257">
    <property type="entry name" value="PROKAR_LIPOPROTEIN"/>
    <property type="match status" value="1"/>
</dbReference>
<evidence type="ECO:0000313" key="4">
    <source>
        <dbReference type="Proteomes" id="UP000095651"/>
    </source>
</evidence>
<dbReference type="EMBL" id="QSSQ01000023">
    <property type="protein sequence ID" value="RGM01183.1"/>
    <property type="molecule type" value="Genomic_DNA"/>
</dbReference>